<dbReference type="SUPFAM" id="SSF48208">
    <property type="entry name" value="Six-hairpin glycosidases"/>
    <property type="match status" value="1"/>
</dbReference>
<dbReference type="GO" id="GO:0004560">
    <property type="term" value="F:alpha-L-fucosidase activity"/>
    <property type="evidence" value="ECO:0007669"/>
    <property type="project" value="InterPro"/>
</dbReference>
<feature type="domain" description="Glycosyl hydrolase family 95 N-terminal" evidence="1">
    <location>
        <begin position="7"/>
        <end position="255"/>
    </location>
</feature>
<evidence type="ECO:0000259" key="1">
    <source>
        <dbReference type="Pfam" id="PF14498"/>
    </source>
</evidence>
<dbReference type="InterPro" id="IPR008928">
    <property type="entry name" value="6-hairpin_glycosidase_sf"/>
</dbReference>
<evidence type="ECO:0000313" key="4">
    <source>
        <dbReference type="EMBL" id="KKP05673.1"/>
    </source>
</evidence>
<dbReference type="Pfam" id="PF21307">
    <property type="entry name" value="Glyco_hydro_95_C"/>
    <property type="match status" value="1"/>
</dbReference>
<dbReference type="Gene3D" id="1.50.10.10">
    <property type="match status" value="1"/>
</dbReference>
<dbReference type="GO" id="GO:0005975">
    <property type="term" value="P:carbohydrate metabolic process"/>
    <property type="evidence" value="ECO:0007669"/>
    <property type="project" value="InterPro"/>
</dbReference>
<feature type="domain" description="Glycosyl hydrolase family 95 catalytic" evidence="3">
    <location>
        <begin position="276"/>
        <end position="703"/>
    </location>
</feature>
<evidence type="ECO:0000313" key="5">
    <source>
        <dbReference type="Proteomes" id="UP000034112"/>
    </source>
</evidence>
<proteinExistence type="predicted"/>
<dbReference type="EMBL" id="JOKZ01000043">
    <property type="protein sequence ID" value="KKP05673.1"/>
    <property type="molecule type" value="Genomic_DNA"/>
</dbReference>
<protein>
    <submittedName>
        <fullName evidence="4">Alpha-L-fucosidase</fullName>
    </submittedName>
</protein>
<evidence type="ECO:0000259" key="3">
    <source>
        <dbReference type="Pfam" id="PF22124"/>
    </source>
</evidence>
<comment type="caution">
    <text evidence="4">The sequence shown here is derived from an EMBL/GenBank/DDBJ whole genome shotgun (WGS) entry which is preliminary data.</text>
</comment>
<sequence length="797" mass="88512">MSSEHRLHYTTPSTTFPTSLPLGNGRFAASVLSSLAKESFILNEVSFWSGKEEKAGDGLAERPTDPKAELRETQNCYLNGDYAQGKKRAEKYLESKKNNFGTNLGVGTLDITVNGQGSIDQVHDFERELRLDEAVAETRYTINGHKFKRRSFLSHPNQVLVVQFDSDDLSGLEVVVGVQGENEAFTSKINDDGKLEFDAQALESVHSDGTCGVKGYGIVAATVDKGKVEHRDAKLVISGKKSITILVTFNTDYSEPNDEWRKKTLLQMEAALKFSATDLLRAHLEDYQPLYRRMSISLGSKSSTTANIPTDQRRQNFESSGYADPSMFALYFHYARYLTIAGTRHDSPLPLHLQGLWNDGEACKMGWSCDYHLDINTQMNYFAILNSGFSDLMQPLVNYLIRMAASGQHAARVCYGCDGWVAHVFSNVWGFADPGWEVSYGLNVTGGLWMANHLIEMFEYSLDEDFMANDAWPVLAGASKFFLDYMIEDPKTGKLLTGPSVSPENSFFFVNEKGEKEEHCAGLAPTLDVVLVRDLLAFCEYAATKFNTDKFNWEDDIRKYREAQAKLPPFQIGKNGQLQEWLHDFEEAQPYHRHLSHTMALCRSALISARHQPDLAEAARVTLERRQGRDDLEDIEFTAALFALNYARLGDAEKAVAQIGHLVGELSFDNLLSYSKPGVAGAEKNIFVIDGNFGGAAAISEMLIRSIIARLGGPVEVDLLPALPVTWSEGTVDGMRIRGGLEAHFEWHDGKLDGVTFKASAASAASSLIVYYGELRFEATYQPGDIIKLGASLQLQN</sequence>
<dbReference type="InterPro" id="IPR012341">
    <property type="entry name" value="6hp_glycosidase-like_sf"/>
</dbReference>
<dbReference type="InterPro" id="IPR016518">
    <property type="entry name" value="Alpha-L-fucosidase"/>
</dbReference>
<reference evidence="5" key="1">
    <citation type="journal article" date="2015" name="Genome Announc.">
        <title>Draft whole-genome sequence of the biocontrol agent Trichoderma harzianum T6776.</title>
        <authorList>
            <person name="Baroncelli R."/>
            <person name="Piaggeschi G."/>
            <person name="Fiorini L."/>
            <person name="Bertolini E."/>
            <person name="Zapparata A."/>
            <person name="Pe M.E."/>
            <person name="Sarrocco S."/>
            <person name="Vannacci G."/>
        </authorList>
    </citation>
    <scope>NUCLEOTIDE SEQUENCE [LARGE SCALE GENOMIC DNA]</scope>
    <source>
        <strain evidence="5">T6776</strain>
    </source>
</reference>
<dbReference type="PIRSF" id="PIRSF007663">
    <property type="entry name" value="UCP007663"/>
    <property type="match status" value="1"/>
</dbReference>
<gene>
    <name evidence="4" type="ORF">THAR02_02227</name>
</gene>
<dbReference type="InterPro" id="IPR049053">
    <property type="entry name" value="AFCA-like_C"/>
</dbReference>
<dbReference type="AlphaFoldDB" id="A0A0F9Y0P3"/>
<dbReference type="OMA" id="HLSHTMA"/>
<evidence type="ECO:0000259" key="2">
    <source>
        <dbReference type="Pfam" id="PF21307"/>
    </source>
</evidence>
<dbReference type="Pfam" id="PF22124">
    <property type="entry name" value="Glyco_hydro_95_cat"/>
    <property type="match status" value="1"/>
</dbReference>
<dbReference type="Proteomes" id="UP000034112">
    <property type="component" value="Unassembled WGS sequence"/>
</dbReference>
<dbReference type="Pfam" id="PF14498">
    <property type="entry name" value="Glyco_hyd_65N_2"/>
    <property type="match status" value="1"/>
</dbReference>
<dbReference type="InterPro" id="IPR027414">
    <property type="entry name" value="GH95_N_dom"/>
</dbReference>
<dbReference type="PANTHER" id="PTHR31084:SF0">
    <property type="entry name" value="ALPHA-L-FUCOSIDASE 2"/>
    <property type="match status" value="1"/>
</dbReference>
<dbReference type="OrthoDB" id="2848340at2759"/>
<name>A0A0F9Y0P3_TRIHA</name>
<feature type="domain" description="Alpha fucosidase A-like C-terminal" evidence="2">
    <location>
        <begin position="716"/>
        <end position="764"/>
    </location>
</feature>
<dbReference type="InterPro" id="IPR054363">
    <property type="entry name" value="GH95_cat"/>
</dbReference>
<organism evidence="4 5">
    <name type="scientific">Trichoderma harzianum</name>
    <name type="common">Hypocrea lixii</name>
    <dbReference type="NCBI Taxonomy" id="5544"/>
    <lineage>
        <taxon>Eukaryota</taxon>
        <taxon>Fungi</taxon>
        <taxon>Dikarya</taxon>
        <taxon>Ascomycota</taxon>
        <taxon>Pezizomycotina</taxon>
        <taxon>Sordariomycetes</taxon>
        <taxon>Hypocreomycetidae</taxon>
        <taxon>Hypocreales</taxon>
        <taxon>Hypocreaceae</taxon>
        <taxon>Trichoderma</taxon>
    </lineage>
</organism>
<dbReference type="PANTHER" id="PTHR31084">
    <property type="entry name" value="ALPHA-L-FUCOSIDASE 2"/>
    <property type="match status" value="1"/>
</dbReference>
<accession>A0A0F9Y0P3</accession>